<comment type="caution">
    <text evidence="1">The sequence shown here is derived from an EMBL/GenBank/DDBJ whole genome shotgun (WGS) entry which is preliminary data.</text>
</comment>
<evidence type="ECO:0000313" key="1">
    <source>
        <dbReference type="EMBL" id="PIB74422.1"/>
    </source>
</evidence>
<organism evidence="1 2">
    <name type="scientific">Mycolicibacterium brumae</name>
    <dbReference type="NCBI Taxonomy" id="85968"/>
    <lineage>
        <taxon>Bacteria</taxon>
        <taxon>Bacillati</taxon>
        <taxon>Actinomycetota</taxon>
        <taxon>Actinomycetes</taxon>
        <taxon>Mycobacteriales</taxon>
        <taxon>Mycobacteriaceae</taxon>
        <taxon>Mycolicibacterium</taxon>
    </lineage>
</organism>
<dbReference type="RefSeq" id="WP_090590185.1">
    <property type="nucleotide sequence ID" value="NZ_CP104302.1"/>
</dbReference>
<dbReference type="OrthoDB" id="9936673at2"/>
<reference evidence="1 2" key="1">
    <citation type="journal article" date="2017" name="Infect. Genet. Evol.">
        <title>The new phylogeny of the genus Mycobacterium: The old and the news.</title>
        <authorList>
            <person name="Tortoli E."/>
            <person name="Fedrizzi T."/>
            <person name="Meehan C.J."/>
            <person name="Trovato A."/>
            <person name="Grottola A."/>
            <person name="Giacobazzi E."/>
            <person name="Serpini G.F."/>
            <person name="Tagliazucchi S."/>
            <person name="Fabio A."/>
            <person name="Bettua C."/>
            <person name="Bertorelli R."/>
            <person name="Frascaro F."/>
            <person name="De Sanctis V."/>
            <person name="Pecorari M."/>
            <person name="Jousson O."/>
            <person name="Segata N."/>
            <person name="Cirillo D.M."/>
        </authorList>
    </citation>
    <scope>NUCLEOTIDE SEQUENCE [LARGE SCALE GENOMIC DNA]</scope>
    <source>
        <strain evidence="1 2">CIP1034565</strain>
    </source>
</reference>
<dbReference type="EMBL" id="PDCN02000017">
    <property type="protein sequence ID" value="PIB74422.1"/>
    <property type="molecule type" value="Genomic_DNA"/>
</dbReference>
<name>A0A2G5P7T5_9MYCO</name>
<protein>
    <submittedName>
        <fullName evidence="1">Uncharacterized protein</fullName>
    </submittedName>
</protein>
<gene>
    <name evidence="1" type="ORF">CQY22_013215</name>
</gene>
<dbReference type="AlphaFoldDB" id="A0A2G5P7T5"/>
<dbReference type="Proteomes" id="UP000230551">
    <property type="component" value="Unassembled WGS sequence"/>
</dbReference>
<evidence type="ECO:0000313" key="2">
    <source>
        <dbReference type="Proteomes" id="UP000230551"/>
    </source>
</evidence>
<accession>A0A2G5P7T5</accession>
<sequence length="80" mass="8659">MNDATRAWLEPMVRELQARPDAIAVLTSVETGKLPMQALAVIGALGRDEPVTADEVDWVGVGTLLREALGWTDYPAVPEN</sequence>
<proteinExistence type="predicted"/>
<keyword evidence="2" id="KW-1185">Reference proteome</keyword>